<evidence type="ECO:0000256" key="1">
    <source>
        <dbReference type="SAM" id="MobiDB-lite"/>
    </source>
</evidence>
<evidence type="ECO:0000313" key="2">
    <source>
        <dbReference type="EMBL" id="CAL1588976.1"/>
    </source>
</evidence>
<feature type="compositionally biased region" description="Polar residues" evidence="1">
    <location>
        <begin position="100"/>
        <end position="109"/>
    </location>
</feature>
<protein>
    <submittedName>
        <fullName evidence="2">Uncharacterized protein</fullName>
    </submittedName>
</protein>
<feature type="compositionally biased region" description="Low complexity" evidence="1">
    <location>
        <begin position="132"/>
        <end position="146"/>
    </location>
</feature>
<feature type="region of interest" description="Disordered" evidence="1">
    <location>
        <begin position="204"/>
        <end position="245"/>
    </location>
</feature>
<gene>
    <name evidence="2" type="ORF">KC01_LOCUS18672</name>
</gene>
<name>A0AAV2KGF1_KNICA</name>
<dbReference type="Proteomes" id="UP001497482">
    <property type="component" value="Chromosome 18"/>
</dbReference>
<feature type="region of interest" description="Disordered" evidence="1">
    <location>
        <begin position="128"/>
        <end position="147"/>
    </location>
</feature>
<accession>A0AAV2KGF1</accession>
<proteinExistence type="predicted"/>
<feature type="compositionally biased region" description="Polar residues" evidence="1">
    <location>
        <begin position="214"/>
        <end position="225"/>
    </location>
</feature>
<sequence>MHHRPHIMRDCTTDTHISEGSAPPPHIMRDCTTSSHLTDPHQPPHISEGLQPPPLINEGLQATSSHHEWTAPPPHIIERLHYPPHIVREQPPPSHIMRDCTTSSHSSEGLHQPPHTVRDRTTILPTSVRDCTTTSSHQTATTSSQTLRDIATTPQSVRDCTTFLNIRERLHYLLTSRELLHSPHIHWERVVVFAHYTLPTTARCGQRKPPVKQSAEQPICSSHSNKTGEGDRALPASTIHSSNRV</sequence>
<dbReference type="EMBL" id="OZ035840">
    <property type="protein sequence ID" value="CAL1588976.1"/>
    <property type="molecule type" value="Genomic_DNA"/>
</dbReference>
<feature type="compositionally biased region" description="Basic and acidic residues" evidence="1">
    <location>
        <begin position="7"/>
        <end position="17"/>
    </location>
</feature>
<evidence type="ECO:0000313" key="3">
    <source>
        <dbReference type="Proteomes" id="UP001497482"/>
    </source>
</evidence>
<reference evidence="2 3" key="1">
    <citation type="submission" date="2024-04" db="EMBL/GenBank/DDBJ databases">
        <authorList>
            <person name="Waldvogel A.-M."/>
            <person name="Schoenle A."/>
        </authorList>
    </citation>
    <scope>NUCLEOTIDE SEQUENCE [LARGE SCALE GENOMIC DNA]</scope>
</reference>
<dbReference type="AlphaFoldDB" id="A0AAV2KGF1"/>
<feature type="region of interest" description="Disordered" evidence="1">
    <location>
        <begin position="100"/>
        <end position="122"/>
    </location>
</feature>
<organism evidence="2 3">
    <name type="scientific">Knipowitschia caucasica</name>
    <name type="common">Caucasian dwarf goby</name>
    <name type="synonym">Pomatoschistus caucasicus</name>
    <dbReference type="NCBI Taxonomy" id="637954"/>
    <lineage>
        <taxon>Eukaryota</taxon>
        <taxon>Metazoa</taxon>
        <taxon>Chordata</taxon>
        <taxon>Craniata</taxon>
        <taxon>Vertebrata</taxon>
        <taxon>Euteleostomi</taxon>
        <taxon>Actinopterygii</taxon>
        <taxon>Neopterygii</taxon>
        <taxon>Teleostei</taxon>
        <taxon>Neoteleostei</taxon>
        <taxon>Acanthomorphata</taxon>
        <taxon>Gobiaria</taxon>
        <taxon>Gobiiformes</taxon>
        <taxon>Gobioidei</taxon>
        <taxon>Gobiidae</taxon>
        <taxon>Gobiinae</taxon>
        <taxon>Knipowitschia</taxon>
    </lineage>
</organism>
<keyword evidence="3" id="KW-1185">Reference proteome</keyword>
<feature type="region of interest" description="Disordered" evidence="1">
    <location>
        <begin position="1"/>
        <end position="23"/>
    </location>
</feature>